<organism evidence="1 2">
    <name type="scientific">Candidatus Brevifilum fermentans</name>
    <dbReference type="NCBI Taxonomy" id="1986204"/>
    <lineage>
        <taxon>Bacteria</taxon>
        <taxon>Bacillati</taxon>
        <taxon>Chloroflexota</taxon>
        <taxon>Anaerolineae</taxon>
        <taxon>Anaerolineales</taxon>
        <taxon>Anaerolineaceae</taxon>
        <taxon>Candidatus Brevifilum</taxon>
    </lineage>
</organism>
<accession>A0A1Y6K827</accession>
<reference evidence="2" key="1">
    <citation type="submission" date="2017-05" db="EMBL/GenBank/DDBJ databases">
        <authorList>
            <person name="Kirkegaard R."/>
            <person name="Mcilroy J S."/>
        </authorList>
    </citation>
    <scope>NUCLEOTIDE SEQUENCE [LARGE SCALE GENOMIC DNA]</scope>
</reference>
<dbReference type="RefSeq" id="WP_162287657.1">
    <property type="nucleotide sequence ID" value="NZ_LT859958.1"/>
</dbReference>
<dbReference type="KEGG" id="abat:CFX1CAM_1105"/>
<dbReference type="AlphaFoldDB" id="A0A1Y6K827"/>
<sequence length="48" mass="5677">MIEKMTNRHDQIAYKDLQVWEKSMVLTNLAIKAVDEIDASHKRFCLIE</sequence>
<keyword evidence="2" id="KW-1185">Reference proteome</keyword>
<gene>
    <name evidence="1" type="ORF">CFX1CAM_1105</name>
</gene>
<dbReference type="EMBL" id="LT859958">
    <property type="protein sequence ID" value="SMX54170.1"/>
    <property type="molecule type" value="Genomic_DNA"/>
</dbReference>
<protein>
    <submittedName>
        <fullName evidence="1">Uncharacterized protein</fullName>
    </submittedName>
</protein>
<evidence type="ECO:0000313" key="1">
    <source>
        <dbReference type="EMBL" id="SMX54170.1"/>
    </source>
</evidence>
<evidence type="ECO:0000313" key="2">
    <source>
        <dbReference type="Proteomes" id="UP000195514"/>
    </source>
</evidence>
<dbReference type="Proteomes" id="UP000195514">
    <property type="component" value="Chromosome I"/>
</dbReference>
<name>A0A1Y6K827_9CHLR</name>
<proteinExistence type="predicted"/>